<dbReference type="GO" id="GO:0017004">
    <property type="term" value="P:cytochrome complex assembly"/>
    <property type="evidence" value="ECO:0007669"/>
    <property type="project" value="UniProtKB-KW"/>
</dbReference>
<dbReference type="InterPro" id="IPR002541">
    <property type="entry name" value="Cyt_c_assembly"/>
</dbReference>
<keyword evidence="5 9" id="KW-0812">Transmembrane</keyword>
<dbReference type="InterPro" id="IPR045062">
    <property type="entry name" value="Cyt_c_biogenesis_CcsA/CcmC"/>
</dbReference>
<comment type="similarity">
    <text evidence="3">Belongs to the CcmC/CycZ/HelC family.</text>
</comment>
<feature type="transmembrane region" description="Helical" evidence="9">
    <location>
        <begin position="77"/>
        <end position="100"/>
    </location>
</feature>
<evidence type="ECO:0000256" key="2">
    <source>
        <dbReference type="ARBA" id="ARBA00004141"/>
    </source>
</evidence>
<evidence type="ECO:0000256" key="8">
    <source>
        <dbReference type="ARBA" id="ARBA00023136"/>
    </source>
</evidence>
<feature type="transmembrane region" description="Helical" evidence="9">
    <location>
        <begin position="144"/>
        <end position="164"/>
    </location>
</feature>
<proteinExistence type="inferred from homology"/>
<protein>
    <recommendedName>
        <fullName evidence="4">Heme exporter protein C</fullName>
    </recommendedName>
</protein>
<dbReference type="PANTHER" id="PTHR30071:SF1">
    <property type="entry name" value="CYTOCHROME B_B6 PROTEIN-RELATED"/>
    <property type="match status" value="1"/>
</dbReference>
<keyword evidence="7 9" id="KW-1133">Transmembrane helix</keyword>
<evidence type="ECO:0000256" key="6">
    <source>
        <dbReference type="ARBA" id="ARBA00022748"/>
    </source>
</evidence>
<feature type="transmembrane region" description="Helical" evidence="9">
    <location>
        <begin position="112"/>
        <end position="132"/>
    </location>
</feature>
<feature type="transmembrane region" description="Helical" evidence="9">
    <location>
        <begin position="188"/>
        <end position="210"/>
    </location>
</feature>
<organism evidence="11 12">
    <name type="scientific">Dinghuibacter silviterrae</name>
    <dbReference type="NCBI Taxonomy" id="1539049"/>
    <lineage>
        <taxon>Bacteria</taxon>
        <taxon>Pseudomonadati</taxon>
        <taxon>Bacteroidota</taxon>
        <taxon>Chitinophagia</taxon>
        <taxon>Chitinophagales</taxon>
        <taxon>Chitinophagaceae</taxon>
        <taxon>Dinghuibacter</taxon>
    </lineage>
</organism>
<dbReference type="Pfam" id="PF01578">
    <property type="entry name" value="Cytochrom_C_asm"/>
    <property type="match status" value="1"/>
</dbReference>
<keyword evidence="8 9" id="KW-0472">Membrane</keyword>
<feature type="domain" description="Cytochrome c assembly protein" evidence="10">
    <location>
        <begin position="10"/>
        <end position="159"/>
    </location>
</feature>
<gene>
    <name evidence="11" type="ORF">EDB95_3602</name>
</gene>
<keyword evidence="6" id="KW-0201">Cytochrome c-type biogenesis</keyword>
<evidence type="ECO:0000256" key="4">
    <source>
        <dbReference type="ARBA" id="ARBA00016463"/>
    </source>
</evidence>
<dbReference type="AlphaFoldDB" id="A0A4R8DE60"/>
<reference evidence="11 12" key="1">
    <citation type="submission" date="2019-03" db="EMBL/GenBank/DDBJ databases">
        <title>Genomic Encyclopedia of Type Strains, Phase IV (KMG-IV): sequencing the most valuable type-strain genomes for metagenomic binning, comparative biology and taxonomic classification.</title>
        <authorList>
            <person name="Goeker M."/>
        </authorList>
    </citation>
    <scope>NUCLEOTIDE SEQUENCE [LARGE SCALE GENOMIC DNA]</scope>
    <source>
        <strain evidence="11 12">DSM 100059</strain>
    </source>
</reference>
<evidence type="ECO:0000256" key="7">
    <source>
        <dbReference type="ARBA" id="ARBA00022989"/>
    </source>
</evidence>
<accession>A0A4R8DE60</accession>
<evidence type="ECO:0000256" key="9">
    <source>
        <dbReference type="SAM" id="Phobius"/>
    </source>
</evidence>
<dbReference type="PRINTS" id="PR01386">
    <property type="entry name" value="CCMCBIOGNSIS"/>
</dbReference>
<evidence type="ECO:0000256" key="3">
    <source>
        <dbReference type="ARBA" id="ARBA00005840"/>
    </source>
</evidence>
<name>A0A4R8DE60_9BACT</name>
<dbReference type="GO" id="GO:0015232">
    <property type="term" value="F:heme transmembrane transporter activity"/>
    <property type="evidence" value="ECO:0007669"/>
    <property type="project" value="InterPro"/>
</dbReference>
<dbReference type="GO" id="GO:0020037">
    <property type="term" value="F:heme binding"/>
    <property type="evidence" value="ECO:0007669"/>
    <property type="project" value="InterPro"/>
</dbReference>
<sequence>MMRQYWWKIVSVVLLLYTFTAGFLTPVPDLGNLHQSIRNLYFHVPMWAAMMTLFSVSVVNAVLYLRKPDPAYDLRSSRYAGTGMIFSLLGLVTGMIWARYSWGEFWSNDPKQLGTAIAILIYLAYGVLRNSITDLDKRGRVSAVYNIFAYCILFPTIFILPRMVQSLHPGGQGVEGNPGLGGDNLDPIMARVFFPAMIGWSLLAVWIASLQVRYSILHEKATNHDA</sequence>
<feature type="transmembrane region" description="Helical" evidence="9">
    <location>
        <begin position="5"/>
        <end position="24"/>
    </location>
</feature>
<dbReference type="EMBL" id="SODV01000002">
    <property type="protein sequence ID" value="TDW95791.1"/>
    <property type="molecule type" value="Genomic_DNA"/>
</dbReference>
<dbReference type="InterPro" id="IPR003557">
    <property type="entry name" value="Cyt_c_biogenesis_CcmC"/>
</dbReference>
<comment type="subcellular location">
    <subcellularLocation>
        <location evidence="2">Membrane</location>
        <topology evidence="2">Multi-pass membrane protein</topology>
    </subcellularLocation>
</comment>
<dbReference type="GO" id="GO:0005886">
    <property type="term" value="C:plasma membrane"/>
    <property type="evidence" value="ECO:0007669"/>
    <property type="project" value="TreeGrafter"/>
</dbReference>
<dbReference type="Proteomes" id="UP000294498">
    <property type="component" value="Unassembled WGS sequence"/>
</dbReference>
<evidence type="ECO:0000313" key="12">
    <source>
        <dbReference type="Proteomes" id="UP000294498"/>
    </source>
</evidence>
<feature type="transmembrane region" description="Helical" evidence="9">
    <location>
        <begin position="44"/>
        <end position="65"/>
    </location>
</feature>
<evidence type="ECO:0000313" key="11">
    <source>
        <dbReference type="EMBL" id="TDW95791.1"/>
    </source>
</evidence>
<evidence type="ECO:0000259" key="10">
    <source>
        <dbReference type="Pfam" id="PF01578"/>
    </source>
</evidence>
<comment type="caution">
    <text evidence="11">The sequence shown here is derived from an EMBL/GenBank/DDBJ whole genome shotgun (WGS) entry which is preliminary data.</text>
</comment>
<comment type="function">
    <text evidence="1">Required for the export of heme to the periplasm for the biogenesis of c-type cytochromes.</text>
</comment>
<evidence type="ECO:0000256" key="5">
    <source>
        <dbReference type="ARBA" id="ARBA00022692"/>
    </source>
</evidence>
<keyword evidence="12" id="KW-1185">Reference proteome</keyword>
<dbReference type="PANTHER" id="PTHR30071">
    <property type="entry name" value="HEME EXPORTER PROTEIN C"/>
    <property type="match status" value="1"/>
</dbReference>
<evidence type="ECO:0000256" key="1">
    <source>
        <dbReference type="ARBA" id="ARBA00002442"/>
    </source>
</evidence>